<organism evidence="2 3">
    <name type="scientific">Nocardiopsis algeriensis</name>
    <dbReference type="NCBI Taxonomy" id="1478215"/>
    <lineage>
        <taxon>Bacteria</taxon>
        <taxon>Bacillati</taxon>
        <taxon>Actinomycetota</taxon>
        <taxon>Actinomycetes</taxon>
        <taxon>Streptosporangiales</taxon>
        <taxon>Nocardiopsidaceae</taxon>
        <taxon>Nocardiopsis</taxon>
    </lineage>
</organism>
<dbReference type="Proteomes" id="UP000536604">
    <property type="component" value="Unassembled WGS sequence"/>
</dbReference>
<evidence type="ECO:0000256" key="1">
    <source>
        <dbReference type="SAM" id="MobiDB-lite"/>
    </source>
</evidence>
<name>A0A841IQZ7_9ACTN</name>
<dbReference type="Pfam" id="PF14013">
    <property type="entry name" value="MT0933_antitox"/>
    <property type="match status" value="1"/>
</dbReference>
<evidence type="ECO:0000313" key="3">
    <source>
        <dbReference type="Proteomes" id="UP000536604"/>
    </source>
</evidence>
<accession>A0A841IQZ7</accession>
<gene>
    <name evidence="2" type="ORF">FHS13_000980</name>
</gene>
<dbReference type="AlphaFoldDB" id="A0A841IQZ7"/>
<feature type="compositionally biased region" description="Basic and acidic residues" evidence="1">
    <location>
        <begin position="7"/>
        <end position="49"/>
    </location>
</feature>
<protein>
    <recommendedName>
        <fullName evidence="4">Antitoxin protein of toxin-antitoxin system</fullName>
    </recommendedName>
</protein>
<dbReference type="InterPro" id="IPR028037">
    <property type="entry name" value="Antitoxin_Rv0909/MT0933"/>
</dbReference>
<keyword evidence="3" id="KW-1185">Reference proteome</keyword>
<evidence type="ECO:0000313" key="2">
    <source>
        <dbReference type="EMBL" id="MBB6119045.1"/>
    </source>
</evidence>
<dbReference type="EMBL" id="JACHJO010000003">
    <property type="protein sequence ID" value="MBB6119045.1"/>
    <property type="molecule type" value="Genomic_DNA"/>
</dbReference>
<feature type="region of interest" description="Disordered" evidence="1">
    <location>
        <begin position="1"/>
        <end position="73"/>
    </location>
</feature>
<reference evidence="2 3" key="1">
    <citation type="submission" date="2020-08" db="EMBL/GenBank/DDBJ databases">
        <title>Genomic Encyclopedia of Type Strains, Phase III (KMG-III): the genomes of soil and plant-associated and newly described type strains.</title>
        <authorList>
            <person name="Whitman W."/>
        </authorList>
    </citation>
    <scope>NUCLEOTIDE SEQUENCE [LARGE SCALE GENOMIC DNA]</scope>
    <source>
        <strain evidence="2 3">CECT 8712</strain>
    </source>
</reference>
<proteinExistence type="predicted"/>
<comment type="caution">
    <text evidence="2">The sequence shown here is derived from an EMBL/GenBank/DDBJ whole genome shotgun (WGS) entry which is preliminary data.</text>
</comment>
<sequence>MAGAGDMFDRLKKAARDNPEKAEKFVDQAAERAKKATGGKYDEHIDKGSDSATDYLRRQSGRNESGSGEEGPR</sequence>
<dbReference type="RefSeq" id="WP_184288185.1">
    <property type="nucleotide sequence ID" value="NZ_JACHJO010000003.1"/>
</dbReference>
<evidence type="ECO:0008006" key="4">
    <source>
        <dbReference type="Google" id="ProtNLM"/>
    </source>
</evidence>